<dbReference type="RefSeq" id="WP_135416525.1">
    <property type="nucleotide sequence ID" value="NZ_SRLB01000012.1"/>
</dbReference>
<evidence type="ECO:0000313" key="1">
    <source>
        <dbReference type="EMBL" id="TGD98081.1"/>
    </source>
</evidence>
<dbReference type="EMBL" id="SRLB01000012">
    <property type="protein sequence ID" value="TGD98081.1"/>
    <property type="molecule type" value="Genomic_DNA"/>
</dbReference>
<gene>
    <name evidence="1" type="ORF">EU555_18210</name>
</gene>
<keyword evidence="2" id="KW-1185">Reference proteome</keyword>
<protein>
    <submittedName>
        <fullName evidence="1">Uncharacterized protein</fullName>
    </submittedName>
</protein>
<name>A0A4Z0NPN3_9HYPH</name>
<organism evidence="1 2">
    <name type="scientific">Methylobacterium nonmethylotrophicum</name>
    <dbReference type="NCBI Taxonomy" id="1141884"/>
    <lineage>
        <taxon>Bacteria</taxon>
        <taxon>Pseudomonadati</taxon>
        <taxon>Pseudomonadota</taxon>
        <taxon>Alphaproteobacteria</taxon>
        <taxon>Hyphomicrobiales</taxon>
        <taxon>Methylobacteriaceae</taxon>
        <taxon>Methylobacterium</taxon>
    </lineage>
</organism>
<comment type="caution">
    <text evidence="1">The sequence shown here is derived from an EMBL/GenBank/DDBJ whole genome shotgun (WGS) entry which is preliminary data.</text>
</comment>
<reference evidence="1 2" key="1">
    <citation type="submission" date="2019-04" db="EMBL/GenBank/DDBJ databases">
        <authorList>
            <person name="Feng G."/>
            <person name="Zhu H."/>
        </authorList>
    </citation>
    <scope>NUCLEOTIDE SEQUENCE [LARGE SCALE GENOMIC DNA]</scope>
    <source>
        <strain evidence="1 2">6HR-1</strain>
    </source>
</reference>
<dbReference type="AlphaFoldDB" id="A0A4Z0NPN3"/>
<evidence type="ECO:0000313" key="2">
    <source>
        <dbReference type="Proteomes" id="UP000297535"/>
    </source>
</evidence>
<sequence length="192" mass="20109">MISRPITAPLHVAALRDGMTEISVEAHITDRVRGIAVLLTGDEVRGLIADLAATLPEGASCEIEATANAVASKLRAVGRVESEQPEEGIVARALHEYGGPCSQAYADVVSAYVCATHGQRDALFLAVAFEAAGRERAPDAGPAMPTTTDRAGSAATSARALHREIDLALARKEAVLQEQLRAVIATRSQCVS</sequence>
<accession>A0A4Z0NPN3</accession>
<proteinExistence type="predicted"/>
<dbReference type="Proteomes" id="UP000297535">
    <property type="component" value="Unassembled WGS sequence"/>
</dbReference>